<comment type="caution">
    <text evidence="2">The sequence shown here is derived from an EMBL/GenBank/DDBJ whole genome shotgun (WGS) entry which is preliminary data.</text>
</comment>
<proteinExistence type="predicted"/>
<feature type="compositionally biased region" description="Basic residues" evidence="1">
    <location>
        <begin position="21"/>
        <end position="30"/>
    </location>
</feature>
<dbReference type="EMBL" id="CM026426">
    <property type="protein sequence ID" value="KAG0575323.1"/>
    <property type="molecule type" value="Genomic_DNA"/>
</dbReference>
<gene>
    <name evidence="2" type="ORF">KC19_VG336700</name>
</gene>
<keyword evidence="3" id="KW-1185">Reference proteome</keyword>
<dbReference type="Proteomes" id="UP000822688">
    <property type="component" value="Chromosome V"/>
</dbReference>
<protein>
    <submittedName>
        <fullName evidence="2">Uncharacterized protein</fullName>
    </submittedName>
</protein>
<feature type="non-terminal residue" evidence="2">
    <location>
        <position position="1"/>
    </location>
</feature>
<feature type="compositionally biased region" description="Polar residues" evidence="1">
    <location>
        <begin position="33"/>
        <end position="52"/>
    </location>
</feature>
<evidence type="ECO:0000256" key="1">
    <source>
        <dbReference type="SAM" id="MobiDB-lite"/>
    </source>
</evidence>
<evidence type="ECO:0000313" key="3">
    <source>
        <dbReference type="Proteomes" id="UP000822688"/>
    </source>
</evidence>
<name>A0A8T0HXZ0_CERPU</name>
<organism evidence="2 3">
    <name type="scientific">Ceratodon purpureus</name>
    <name type="common">Fire moss</name>
    <name type="synonym">Dicranum purpureum</name>
    <dbReference type="NCBI Taxonomy" id="3225"/>
    <lineage>
        <taxon>Eukaryota</taxon>
        <taxon>Viridiplantae</taxon>
        <taxon>Streptophyta</taxon>
        <taxon>Embryophyta</taxon>
        <taxon>Bryophyta</taxon>
        <taxon>Bryophytina</taxon>
        <taxon>Bryopsida</taxon>
        <taxon>Dicranidae</taxon>
        <taxon>Pseudoditrichales</taxon>
        <taxon>Ditrichaceae</taxon>
        <taxon>Ceratodon</taxon>
    </lineage>
</organism>
<accession>A0A8T0HXZ0</accession>
<feature type="region of interest" description="Disordered" evidence="1">
    <location>
        <begin position="1"/>
        <end position="104"/>
    </location>
</feature>
<evidence type="ECO:0000313" key="2">
    <source>
        <dbReference type="EMBL" id="KAG0575323.1"/>
    </source>
</evidence>
<sequence length="104" mass="12057">RPILHLPQRTLLPKTPPSRKIFNKPQKRRLLTNYASPASPSTRLSNHNQLKNQKTERGRTKGSSSANTMPRGFQTRHELKLSTYTLERTIKRSQPRQLYKPSPN</sequence>
<dbReference type="AlphaFoldDB" id="A0A8T0HXZ0"/>
<reference evidence="2" key="1">
    <citation type="submission" date="2020-06" db="EMBL/GenBank/DDBJ databases">
        <title>WGS assembly of Ceratodon purpureus strain R40.</title>
        <authorList>
            <person name="Carey S.B."/>
            <person name="Jenkins J."/>
            <person name="Shu S."/>
            <person name="Lovell J.T."/>
            <person name="Sreedasyam A."/>
            <person name="Maumus F."/>
            <person name="Tiley G.P."/>
            <person name="Fernandez-Pozo N."/>
            <person name="Barry K."/>
            <person name="Chen C."/>
            <person name="Wang M."/>
            <person name="Lipzen A."/>
            <person name="Daum C."/>
            <person name="Saski C.A."/>
            <person name="Payton A.C."/>
            <person name="Mcbreen J.C."/>
            <person name="Conrad R.E."/>
            <person name="Kollar L.M."/>
            <person name="Olsson S."/>
            <person name="Huttunen S."/>
            <person name="Landis J.B."/>
            <person name="Wickett N.J."/>
            <person name="Johnson M.G."/>
            <person name="Rensing S.A."/>
            <person name="Grimwood J."/>
            <person name="Schmutz J."/>
            <person name="Mcdaniel S.F."/>
        </authorList>
    </citation>
    <scope>NUCLEOTIDE SEQUENCE</scope>
    <source>
        <strain evidence="2">R40</strain>
    </source>
</reference>